<dbReference type="Proteomes" id="UP000199079">
    <property type="component" value="Unassembled WGS sequence"/>
</dbReference>
<evidence type="ECO:0000313" key="7">
    <source>
        <dbReference type="Proteomes" id="UP000199079"/>
    </source>
</evidence>
<dbReference type="InterPro" id="IPR000073">
    <property type="entry name" value="AB_hydrolase_1"/>
</dbReference>
<evidence type="ECO:0000256" key="3">
    <source>
        <dbReference type="PIRNR" id="PIRNR005539"/>
    </source>
</evidence>
<dbReference type="EC" id="3.4.11.5" evidence="3"/>
<dbReference type="GO" id="GO:0016020">
    <property type="term" value="C:membrane"/>
    <property type="evidence" value="ECO:0007669"/>
    <property type="project" value="TreeGrafter"/>
</dbReference>
<keyword evidence="2 3" id="KW-0378">Hydrolase</keyword>
<keyword evidence="3" id="KW-0645">Protease</keyword>
<comment type="function">
    <text evidence="3">Cleaves H-Pro-AMC as well as a wide spectrum of amino acid substrates and several peptide substrates without a proline at the N-terminus.</text>
</comment>
<dbReference type="InterPro" id="IPR029058">
    <property type="entry name" value="AB_hydrolase_fold"/>
</dbReference>
<comment type="subunit">
    <text evidence="3">Part of the tricorn proteolytic complex.</text>
</comment>
<evidence type="ECO:0000259" key="5">
    <source>
        <dbReference type="Pfam" id="PF00561"/>
    </source>
</evidence>
<organism evidence="6 7">
    <name type="scientific">Halopenitus persicus</name>
    <dbReference type="NCBI Taxonomy" id="1048396"/>
    <lineage>
        <taxon>Archaea</taxon>
        <taxon>Methanobacteriati</taxon>
        <taxon>Methanobacteriota</taxon>
        <taxon>Stenosarchaea group</taxon>
        <taxon>Halobacteria</taxon>
        <taxon>Halobacteriales</taxon>
        <taxon>Haloferacaceae</taxon>
        <taxon>Halopenitus</taxon>
    </lineage>
</organism>
<evidence type="ECO:0000313" key="6">
    <source>
        <dbReference type="EMBL" id="SDY43278.1"/>
    </source>
</evidence>
<protein>
    <recommendedName>
        <fullName evidence="3">Proline iminopeptidase</fullName>
        <shortName evidence="3">PIP</shortName>
        <ecNumber evidence="3">3.4.11.5</ecNumber>
    </recommendedName>
    <alternativeName>
        <fullName evidence="3">Prolyl aminopeptidase</fullName>
    </alternativeName>
    <alternativeName>
        <fullName evidence="3">Tricorn protease-interacting factor F1</fullName>
    </alternativeName>
</protein>
<dbReference type="InterPro" id="IPR050266">
    <property type="entry name" value="AB_hydrolase_sf"/>
</dbReference>
<evidence type="ECO:0000256" key="4">
    <source>
        <dbReference type="PIRSR" id="PIRSR005539-1"/>
    </source>
</evidence>
<dbReference type="PANTHER" id="PTHR43798:SF33">
    <property type="entry name" value="HYDROLASE, PUTATIVE (AFU_ORTHOLOGUE AFUA_2G14860)-RELATED"/>
    <property type="match status" value="1"/>
</dbReference>
<comment type="catalytic activity">
    <reaction evidence="3">
        <text>Release of N-terminal proline from a peptide.</text>
        <dbReference type="EC" id="3.4.11.5"/>
    </reaction>
</comment>
<evidence type="ECO:0000256" key="1">
    <source>
        <dbReference type="ARBA" id="ARBA00010088"/>
    </source>
</evidence>
<dbReference type="Pfam" id="PF00561">
    <property type="entry name" value="Abhydrolase_1"/>
    <property type="match status" value="1"/>
</dbReference>
<dbReference type="GO" id="GO:0006508">
    <property type="term" value="P:proteolysis"/>
    <property type="evidence" value="ECO:0007669"/>
    <property type="project" value="UniProtKB-KW"/>
</dbReference>
<dbReference type="InterPro" id="IPR002410">
    <property type="entry name" value="Peptidase_S33"/>
</dbReference>
<sequence length="305" mass="34520">MTEHPAYFETHDHGEGYFEIDDYELYYRRFGSGDDVLVGVHGGPGMPHDYLAPLAEHAGEDLTVYLYDQFGVGRSDGPAPGDFDRYTVDHYRGELEAVRKAIDPEGSFTLYGQSWGGMLAQEYVLEHGAHVDGLMLANTLADTQTAFESMRSVLDELPADDRATIEDHEAERAYDAPAYEAALDGAYREHVCRTEEYPDPVLSTFDRISLDVYGLMWGPNEYVLLDTARLRDWDVRDRLPEVDVPTLVLSGEYDEIDPEIARDIADRIPNADVHVFEESSHMPFWETPDAHYEVVESFLAELRSP</sequence>
<dbReference type="AlphaFoldDB" id="A0A1H3JVB1"/>
<gene>
    <name evidence="6" type="ORF">SAMN05216564_105138</name>
</gene>
<accession>A0A1H3JVB1</accession>
<dbReference type="RefSeq" id="WP_021074416.1">
    <property type="nucleotide sequence ID" value="NZ_FNPC01000005.1"/>
</dbReference>
<dbReference type="GeneID" id="43837613"/>
<dbReference type="NCBIfam" id="TIGR01250">
    <property type="entry name" value="pro_imino_pep_2"/>
    <property type="match status" value="1"/>
</dbReference>
<dbReference type="SUPFAM" id="SSF53474">
    <property type="entry name" value="alpha/beta-Hydrolases"/>
    <property type="match status" value="1"/>
</dbReference>
<dbReference type="OrthoDB" id="7531at2157"/>
<keyword evidence="7" id="KW-1185">Reference proteome</keyword>
<name>A0A1H3JVB1_9EURY</name>
<dbReference type="Gene3D" id="3.40.50.1820">
    <property type="entry name" value="alpha/beta hydrolase"/>
    <property type="match status" value="1"/>
</dbReference>
<feature type="active site" evidence="4">
    <location>
        <position position="254"/>
    </location>
</feature>
<dbReference type="PANTHER" id="PTHR43798">
    <property type="entry name" value="MONOACYLGLYCEROL LIPASE"/>
    <property type="match status" value="1"/>
</dbReference>
<evidence type="ECO:0000256" key="2">
    <source>
        <dbReference type="ARBA" id="ARBA00022801"/>
    </source>
</evidence>
<feature type="active site" description="Proton donor" evidence="4">
    <location>
        <position position="281"/>
    </location>
</feature>
<comment type="similarity">
    <text evidence="1 3">Belongs to the peptidase S33 family.</text>
</comment>
<dbReference type="GO" id="GO:0004177">
    <property type="term" value="F:aminopeptidase activity"/>
    <property type="evidence" value="ECO:0007669"/>
    <property type="project" value="UniProtKB-KW"/>
</dbReference>
<dbReference type="PIRSF" id="PIRSF005539">
    <property type="entry name" value="Pept_S33_TRI_F1"/>
    <property type="match status" value="1"/>
</dbReference>
<reference evidence="7" key="1">
    <citation type="submission" date="2016-10" db="EMBL/GenBank/DDBJ databases">
        <authorList>
            <person name="Varghese N."/>
            <person name="Submissions S."/>
        </authorList>
    </citation>
    <scope>NUCLEOTIDE SEQUENCE [LARGE SCALE GENOMIC DNA]</scope>
    <source>
        <strain evidence="7">DC30,IBRC 10041,KCTC 4046</strain>
    </source>
</reference>
<feature type="domain" description="AB hydrolase-1" evidence="5">
    <location>
        <begin position="36"/>
        <end position="287"/>
    </location>
</feature>
<proteinExistence type="inferred from homology"/>
<keyword evidence="3 6" id="KW-0031">Aminopeptidase</keyword>
<feature type="active site" description="Nucleophile" evidence="4">
    <location>
        <position position="114"/>
    </location>
</feature>
<dbReference type="InterPro" id="IPR005945">
    <property type="entry name" value="Pro_imino_pep"/>
</dbReference>
<dbReference type="EMBL" id="FNPC01000005">
    <property type="protein sequence ID" value="SDY43278.1"/>
    <property type="molecule type" value="Genomic_DNA"/>
</dbReference>
<dbReference type="PRINTS" id="PR00793">
    <property type="entry name" value="PROAMNOPTASE"/>
</dbReference>